<feature type="region of interest" description="Disordered" evidence="1">
    <location>
        <begin position="220"/>
        <end position="239"/>
    </location>
</feature>
<organism evidence="2 3">
    <name type="scientific">Blyttiomyces helicus</name>
    <dbReference type="NCBI Taxonomy" id="388810"/>
    <lineage>
        <taxon>Eukaryota</taxon>
        <taxon>Fungi</taxon>
        <taxon>Fungi incertae sedis</taxon>
        <taxon>Chytridiomycota</taxon>
        <taxon>Chytridiomycota incertae sedis</taxon>
        <taxon>Chytridiomycetes</taxon>
        <taxon>Chytridiomycetes incertae sedis</taxon>
        <taxon>Blyttiomyces</taxon>
    </lineage>
</organism>
<protein>
    <submittedName>
        <fullName evidence="2">Uncharacterized protein</fullName>
    </submittedName>
</protein>
<dbReference type="AlphaFoldDB" id="A0A4P9VYS6"/>
<feature type="compositionally biased region" description="Polar residues" evidence="1">
    <location>
        <begin position="40"/>
        <end position="58"/>
    </location>
</feature>
<sequence length="387" mass="42175">MSEDVYVPCGLAPGAHKTLCLRLLRLSLSEDRNTGEGQRGINQNTRDLPKQRSFTSKAPDTFGDRASWLLQYWPAIVEPGLLFVDPSTISSPTPGSCLEVLGAAMDIGGAGGERRSGAKRYRRAIAGAESASEADRDILVEYHDSDIRTGAILDELLGELRNHLALIEERLSNPLPSAKENEDCRLAKMLAGTRAAQCKDWRATDLAFLRAILESETEPVSDRMSCGTTPGPSGIREKPIAENGARSRTTLVKSAEDLCKLLAQREDPNYMVPLIPLASGDAAQKRRLQEAIVERYCARCTRARTALGSASRAPGRTTFVNGDLVRVRGMDTELLNGCIFEIRGPGERPDCWLAAKIGAETDAGVAIAPEKIELIVTCNERDRLMQE</sequence>
<evidence type="ECO:0000256" key="1">
    <source>
        <dbReference type="SAM" id="MobiDB-lite"/>
    </source>
</evidence>
<evidence type="ECO:0000313" key="3">
    <source>
        <dbReference type="Proteomes" id="UP000269721"/>
    </source>
</evidence>
<proteinExistence type="predicted"/>
<reference evidence="3" key="1">
    <citation type="journal article" date="2018" name="Nat. Microbiol.">
        <title>Leveraging single-cell genomics to expand the fungal tree of life.</title>
        <authorList>
            <person name="Ahrendt S.R."/>
            <person name="Quandt C.A."/>
            <person name="Ciobanu D."/>
            <person name="Clum A."/>
            <person name="Salamov A."/>
            <person name="Andreopoulos B."/>
            <person name="Cheng J.F."/>
            <person name="Woyke T."/>
            <person name="Pelin A."/>
            <person name="Henrissat B."/>
            <person name="Reynolds N.K."/>
            <person name="Benny G.L."/>
            <person name="Smith M.E."/>
            <person name="James T.Y."/>
            <person name="Grigoriev I.V."/>
        </authorList>
    </citation>
    <scope>NUCLEOTIDE SEQUENCE [LARGE SCALE GENOMIC DNA]</scope>
</reference>
<name>A0A4P9VYS6_9FUNG</name>
<feature type="region of interest" description="Disordered" evidence="1">
    <location>
        <begin position="32"/>
        <end position="59"/>
    </location>
</feature>
<dbReference type="Proteomes" id="UP000269721">
    <property type="component" value="Unassembled WGS sequence"/>
</dbReference>
<dbReference type="EMBL" id="ML000107">
    <property type="protein sequence ID" value="RKO84432.1"/>
    <property type="molecule type" value="Genomic_DNA"/>
</dbReference>
<accession>A0A4P9VYS6</accession>
<gene>
    <name evidence="2" type="ORF">BDK51DRAFT_39291</name>
</gene>
<keyword evidence="3" id="KW-1185">Reference proteome</keyword>
<evidence type="ECO:0000313" key="2">
    <source>
        <dbReference type="EMBL" id="RKO84432.1"/>
    </source>
</evidence>